<dbReference type="Gene3D" id="4.10.240.10">
    <property type="entry name" value="Zn(2)-C6 fungal-type DNA-binding domain"/>
    <property type="match status" value="1"/>
</dbReference>
<evidence type="ECO:0000313" key="5">
    <source>
        <dbReference type="Proteomes" id="UP001152130"/>
    </source>
</evidence>
<gene>
    <name evidence="4" type="ORF">NW766_005087</name>
</gene>
<dbReference type="InterPro" id="IPR001138">
    <property type="entry name" value="Zn2Cys6_DnaBD"/>
</dbReference>
<organism evidence="4 5">
    <name type="scientific">Fusarium irregulare</name>
    <dbReference type="NCBI Taxonomy" id="2494466"/>
    <lineage>
        <taxon>Eukaryota</taxon>
        <taxon>Fungi</taxon>
        <taxon>Dikarya</taxon>
        <taxon>Ascomycota</taxon>
        <taxon>Pezizomycotina</taxon>
        <taxon>Sordariomycetes</taxon>
        <taxon>Hypocreomycetidae</taxon>
        <taxon>Hypocreales</taxon>
        <taxon>Nectriaceae</taxon>
        <taxon>Fusarium</taxon>
        <taxon>Fusarium incarnatum-equiseti species complex</taxon>
    </lineage>
</organism>
<feature type="domain" description="Zn(2)-C6 fungal-type" evidence="3">
    <location>
        <begin position="15"/>
        <end position="46"/>
    </location>
</feature>
<dbReference type="PROSITE" id="PS50048">
    <property type="entry name" value="ZN2_CY6_FUNGAL_2"/>
    <property type="match status" value="1"/>
</dbReference>
<dbReference type="Pfam" id="PF00172">
    <property type="entry name" value="Zn_clus"/>
    <property type="match status" value="1"/>
</dbReference>
<dbReference type="AlphaFoldDB" id="A0A9W8UBZ1"/>
<dbReference type="PANTHER" id="PTHR31001:SF87">
    <property type="entry name" value="COL-21"/>
    <property type="match status" value="1"/>
</dbReference>
<evidence type="ECO:0000259" key="3">
    <source>
        <dbReference type="PROSITE" id="PS50048"/>
    </source>
</evidence>
<dbReference type="CDD" id="cd00067">
    <property type="entry name" value="GAL4"/>
    <property type="match status" value="1"/>
</dbReference>
<dbReference type="GO" id="GO:0008270">
    <property type="term" value="F:zinc ion binding"/>
    <property type="evidence" value="ECO:0007669"/>
    <property type="project" value="InterPro"/>
</dbReference>
<evidence type="ECO:0000313" key="4">
    <source>
        <dbReference type="EMBL" id="KAJ4016886.1"/>
    </source>
</evidence>
<dbReference type="Proteomes" id="UP001152130">
    <property type="component" value="Unassembled WGS sequence"/>
</dbReference>
<dbReference type="SUPFAM" id="SSF57701">
    <property type="entry name" value="Zn2/Cys6 DNA-binding domain"/>
    <property type="match status" value="1"/>
</dbReference>
<comment type="caution">
    <text evidence="4">The sequence shown here is derived from an EMBL/GenBank/DDBJ whole genome shotgun (WGS) entry which is preliminary data.</text>
</comment>
<dbReference type="InterPro" id="IPR050613">
    <property type="entry name" value="Sec_Metabolite_Reg"/>
</dbReference>
<evidence type="ECO:0000256" key="2">
    <source>
        <dbReference type="ARBA" id="ARBA00023242"/>
    </source>
</evidence>
<sequence length="151" mass="17166">MGEGAQRREASYRSACTECARRKQKCNREWPCNGCQKRKVADKCRFKDTNQLATEKAVDRQRKNRLISKTSPDSIDSELEDTANEGINALGYMPSHLLFDLTSKYETMKATSQEFLKDPKTFPQLERALKIVPSKPYAGMKHCEALSQDAV</sequence>
<dbReference type="EMBL" id="JAPDHF010000006">
    <property type="protein sequence ID" value="KAJ4016886.1"/>
    <property type="molecule type" value="Genomic_DNA"/>
</dbReference>
<proteinExistence type="predicted"/>
<reference evidence="4" key="1">
    <citation type="submission" date="2022-10" db="EMBL/GenBank/DDBJ databases">
        <title>Fusarium specimens isolated from Avocado Roots.</title>
        <authorList>
            <person name="Stajich J."/>
            <person name="Roper C."/>
            <person name="Heimlech-Rivalta G."/>
        </authorList>
    </citation>
    <scope>NUCLEOTIDE SEQUENCE</scope>
    <source>
        <strain evidence="4">CF00143</strain>
    </source>
</reference>
<dbReference type="PROSITE" id="PS00463">
    <property type="entry name" value="ZN2_CY6_FUNGAL_1"/>
    <property type="match status" value="1"/>
</dbReference>
<name>A0A9W8UBZ1_9HYPO</name>
<accession>A0A9W8UBZ1</accession>
<keyword evidence="5" id="KW-1185">Reference proteome</keyword>
<dbReference type="GO" id="GO:0005634">
    <property type="term" value="C:nucleus"/>
    <property type="evidence" value="ECO:0007669"/>
    <property type="project" value="UniProtKB-SubCell"/>
</dbReference>
<comment type="subcellular location">
    <subcellularLocation>
        <location evidence="1">Nucleus</location>
    </subcellularLocation>
</comment>
<evidence type="ECO:0000256" key="1">
    <source>
        <dbReference type="ARBA" id="ARBA00004123"/>
    </source>
</evidence>
<dbReference type="PANTHER" id="PTHR31001">
    <property type="entry name" value="UNCHARACTERIZED TRANSCRIPTIONAL REGULATORY PROTEIN"/>
    <property type="match status" value="1"/>
</dbReference>
<dbReference type="InterPro" id="IPR036864">
    <property type="entry name" value="Zn2-C6_fun-type_DNA-bd_sf"/>
</dbReference>
<keyword evidence="2" id="KW-0539">Nucleus</keyword>
<dbReference type="SMART" id="SM00066">
    <property type="entry name" value="GAL4"/>
    <property type="match status" value="1"/>
</dbReference>
<dbReference type="GO" id="GO:0000981">
    <property type="term" value="F:DNA-binding transcription factor activity, RNA polymerase II-specific"/>
    <property type="evidence" value="ECO:0007669"/>
    <property type="project" value="InterPro"/>
</dbReference>
<protein>
    <recommendedName>
        <fullName evidence="3">Zn(2)-C6 fungal-type domain-containing protein</fullName>
    </recommendedName>
</protein>